<evidence type="ECO:0000313" key="1">
    <source>
        <dbReference type="EMBL" id="AGW14153.1"/>
    </source>
</evidence>
<gene>
    <name evidence="1" type="ORF">DGI_2404</name>
</gene>
<dbReference type="PATRIC" id="fig|1121448.10.peg.2357"/>
<keyword evidence="2" id="KW-1185">Reference proteome</keyword>
<organism evidence="1 2">
    <name type="scientific">Megalodesulfovibrio gigas (strain ATCC 19364 / DSM 1382 / NCIMB 9332 / VKM B-1759)</name>
    <name type="common">Desulfovibrio gigas</name>
    <dbReference type="NCBI Taxonomy" id="1121448"/>
    <lineage>
        <taxon>Bacteria</taxon>
        <taxon>Pseudomonadati</taxon>
        <taxon>Thermodesulfobacteriota</taxon>
        <taxon>Desulfovibrionia</taxon>
        <taxon>Desulfovibrionales</taxon>
        <taxon>Desulfovibrionaceae</taxon>
        <taxon>Megalodesulfovibrio</taxon>
    </lineage>
</organism>
<sequence length="774" mass="84538">MNDKYVDIYVCCANSTQRGSLRQRVCDDAPRVQRQGDVLTIQAQPAGSGRPGDVYVTVATRPRQATQYCDLADPRLTVGQAAQAVYGSDDIAPLPYAVVQFNNPDDCRWRGSRAIKHGYDAAAGPLGIQVGVSSQPSMQGGDAESEQLIPGAGALIRSDLQNVCVAPGEWIEPAMTMFDGIEYAMHTGEGTHFATACLAGGRVLDVLGKHGSQDVQYLVAVIGPAGAILQKCMCTPSDYAEWAIGDWVIVAIGLDDCDDQAMTPVDIYNDGTGSTTRVDLTGGIILPLAAGAYIAESTPYQPWPVPRVTRHPMGDVLALCLRTGTIAAVNRNGTMDIEMPWGMAYDVPAHYHCPEAATVAGGHTAFQPGDAVIVASTRAQEVAHVVFGFADGAPRPCSEYIVISTGIPNHGGREFYLVWDAVAGRPAADLPDGNGGVLPPSVFPCTRDVILPWLEQSRSVSVEDQMDNLHAAERLGWQETASGRVDAWPSAGRMCADLACDPPHECPWYNAYVDGERLGGHCGYCHDEIQQPNAVSGYDTASMDRQVTHQFINEEGHIHVLQYWHEEHPFIQNERESSLSRPPYSVRCVWAEFESVIQASRTYSARREVFFATDLSDNLVLFEEEITDRVTFPGVGFRPDCEWTEKTTVRKPAAPQGDEDVREWTWNDRTVTVNGFGLRTHRSWLFAYVMVSRRWWVEPYVNSEAKHVHPGFDIVVAAGSGSVLDDPLTVSPFSLPTDAALEMALTALVQAAFDDAEFTTAIHTENAFRWEVRS</sequence>
<evidence type="ECO:0000313" key="2">
    <source>
        <dbReference type="Proteomes" id="UP000016587"/>
    </source>
</evidence>
<protein>
    <submittedName>
        <fullName evidence="1">Uncharacterized protein</fullName>
    </submittedName>
</protein>
<dbReference type="EMBL" id="CP006585">
    <property type="protein sequence ID" value="AGW14153.1"/>
    <property type="molecule type" value="Genomic_DNA"/>
</dbReference>
<dbReference type="AlphaFoldDB" id="T2GCY9"/>
<dbReference type="STRING" id="1121448.DGI_2404"/>
<reference evidence="2" key="2">
    <citation type="submission" date="2013-07" db="EMBL/GenBank/DDBJ databases">
        <authorList>
            <person name="Morais-Silva F.O."/>
            <person name="Rezende A.M."/>
            <person name="Pimentel C."/>
            <person name="Resende D.M."/>
            <person name="Santos C.I."/>
            <person name="Clemente C."/>
            <person name="de Oliveira L.M."/>
            <person name="da Silva S.M."/>
            <person name="Costa D.A."/>
            <person name="Varela-Raposo A."/>
            <person name="Horacio E.C.A."/>
            <person name="Matos M."/>
            <person name="Flores O."/>
            <person name="Ruiz J.C."/>
            <person name="Rodrigues-Pousada C."/>
        </authorList>
    </citation>
    <scope>NUCLEOTIDE SEQUENCE [LARGE SCALE GENOMIC DNA]</scope>
    <source>
        <strain evidence="2">ATCC 19364 / DSM 1382 / NCIMB 9332 / VKM B-1759</strain>
    </source>
</reference>
<dbReference type="KEGG" id="dgg:DGI_2404"/>
<name>T2GCY9_MEGG1</name>
<dbReference type="HOGENOM" id="CLU_361209_0_0_7"/>
<dbReference type="RefSeq" id="WP_021761134.1">
    <property type="nucleotide sequence ID" value="NC_022444.1"/>
</dbReference>
<dbReference type="Proteomes" id="UP000016587">
    <property type="component" value="Chromosome"/>
</dbReference>
<accession>T2GCY9</accession>
<proteinExistence type="predicted"/>
<reference evidence="1 2" key="1">
    <citation type="journal article" date="2013" name="J. Bacteriol.">
        <title>Roles of HynAB and Ech, the only two hydrogenases found in the model sulfate reducer Desulfovibrio gigas.</title>
        <authorList>
            <person name="Morais-Silva F.O."/>
            <person name="Santos C.I."/>
            <person name="Rodrigues R."/>
            <person name="Pereira I.A."/>
            <person name="Rodrigues-Pousada C."/>
        </authorList>
    </citation>
    <scope>NUCLEOTIDE SEQUENCE [LARGE SCALE GENOMIC DNA]</scope>
    <source>
        <strain evidence="2">ATCC 19364 / DSM 1382 / NCIMB 9332 / VKM B-1759</strain>
    </source>
</reference>